<dbReference type="Gene3D" id="3.40.50.1820">
    <property type="entry name" value="alpha/beta hydrolase"/>
    <property type="match status" value="1"/>
</dbReference>
<dbReference type="InterPro" id="IPR022742">
    <property type="entry name" value="Hydrolase_4"/>
</dbReference>
<dbReference type="Proteomes" id="UP001162131">
    <property type="component" value="Unassembled WGS sequence"/>
</dbReference>
<accession>A0AAU9K2S4</accession>
<evidence type="ECO:0000313" key="2">
    <source>
        <dbReference type="EMBL" id="CAG9329953.1"/>
    </source>
</evidence>
<evidence type="ECO:0000313" key="3">
    <source>
        <dbReference type="Proteomes" id="UP001162131"/>
    </source>
</evidence>
<dbReference type="EMBL" id="CAJZBQ010000050">
    <property type="protein sequence ID" value="CAG9329953.1"/>
    <property type="molecule type" value="Genomic_DNA"/>
</dbReference>
<reference evidence="2" key="1">
    <citation type="submission" date="2021-09" db="EMBL/GenBank/DDBJ databases">
        <authorList>
            <consortium name="AG Swart"/>
            <person name="Singh M."/>
            <person name="Singh A."/>
            <person name="Seah K."/>
            <person name="Emmerich C."/>
        </authorList>
    </citation>
    <scope>NUCLEOTIDE SEQUENCE</scope>
    <source>
        <strain evidence="2">ATCC30299</strain>
    </source>
</reference>
<dbReference type="AlphaFoldDB" id="A0AAU9K2S4"/>
<dbReference type="Pfam" id="PF12146">
    <property type="entry name" value="Hydrolase_4"/>
    <property type="match status" value="1"/>
</dbReference>
<protein>
    <recommendedName>
        <fullName evidence="1">Serine aminopeptidase S33 domain-containing protein</fullName>
    </recommendedName>
</protein>
<comment type="caution">
    <text evidence="2">The sequence shown here is derived from an EMBL/GenBank/DDBJ whole genome shotgun (WGS) entry which is preliminary data.</text>
</comment>
<organism evidence="2 3">
    <name type="scientific">Blepharisma stoltei</name>
    <dbReference type="NCBI Taxonomy" id="1481888"/>
    <lineage>
        <taxon>Eukaryota</taxon>
        <taxon>Sar</taxon>
        <taxon>Alveolata</taxon>
        <taxon>Ciliophora</taxon>
        <taxon>Postciliodesmatophora</taxon>
        <taxon>Heterotrichea</taxon>
        <taxon>Heterotrichida</taxon>
        <taxon>Blepharismidae</taxon>
        <taxon>Blepharisma</taxon>
    </lineage>
</organism>
<dbReference type="PANTHER" id="PTHR43358">
    <property type="entry name" value="ALPHA/BETA-HYDROLASE"/>
    <property type="match status" value="1"/>
</dbReference>
<proteinExistence type="predicted"/>
<name>A0AAU9K2S4_9CILI</name>
<feature type="domain" description="Serine aminopeptidase S33" evidence="1">
    <location>
        <begin position="74"/>
        <end position="186"/>
    </location>
</feature>
<evidence type="ECO:0000259" key="1">
    <source>
        <dbReference type="Pfam" id="PF12146"/>
    </source>
</evidence>
<dbReference type="InterPro" id="IPR052920">
    <property type="entry name" value="DNA-binding_regulatory"/>
</dbReference>
<sequence length="373" mass="41615">MSFLKKGYEELWKAIIRPPREVYDPLDLGPAEFSLENKTFQRTDLDLYNSRGLRLACSHFEPIREERVSEKLPCVIYLHGNSSSRLEALTATQVLLPVNITVFCLDTSGSGLSEGDFISLGWYERDDLSTVVEFLRVSGKVSCIGLWGRSMGAATSLLHGDRDPSIAGMVIDSPFCSLSRLSDELARTYSKIPGFIVSVAKSMIRKTIKKKAGFNINDLEPIDHVNKCFIPAMFICANGDMLISPSHTHDLYAKYAGDKSLSIVEGDHNSARPQYVLDSIAIFFYNTLQCESISSQAKIGNLLIKTGEEELIYDDNKNREHLNSSYVDSINIFSDGLFGPDNENKQNLANLSVPMVQKVEPKKEVQNVNLLDL</sequence>
<dbReference type="PANTHER" id="PTHR43358:SF4">
    <property type="entry name" value="ALPHA_BETA HYDROLASE FOLD-1 DOMAIN-CONTAINING PROTEIN"/>
    <property type="match status" value="1"/>
</dbReference>
<keyword evidence="3" id="KW-1185">Reference proteome</keyword>
<dbReference type="InterPro" id="IPR029058">
    <property type="entry name" value="AB_hydrolase_fold"/>
</dbReference>
<dbReference type="SUPFAM" id="SSF53474">
    <property type="entry name" value="alpha/beta-Hydrolases"/>
    <property type="match status" value="1"/>
</dbReference>
<gene>
    <name evidence="2" type="ORF">BSTOLATCC_MIC50069</name>
</gene>